<evidence type="ECO:0000259" key="5">
    <source>
        <dbReference type="PROSITE" id="PS50921"/>
    </source>
</evidence>
<comment type="caution">
    <text evidence="6">The sequence shown here is derived from an EMBL/GenBank/DDBJ whole genome shotgun (WGS) entry which is preliminary data.</text>
</comment>
<feature type="domain" description="ANTAR" evidence="5">
    <location>
        <begin position="172"/>
        <end position="233"/>
    </location>
</feature>
<organism evidence="6 7">
    <name type="scientific">Streptomyces silvisoli</name>
    <dbReference type="NCBI Taxonomy" id="3034235"/>
    <lineage>
        <taxon>Bacteria</taxon>
        <taxon>Bacillati</taxon>
        <taxon>Actinomycetota</taxon>
        <taxon>Actinomycetes</taxon>
        <taxon>Kitasatosporales</taxon>
        <taxon>Streptomycetaceae</taxon>
        <taxon>Streptomyces</taxon>
    </lineage>
</organism>
<keyword evidence="7" id="KW-1185">Reference proteome</keyword>
<dbReference type="Pfam" id="PF03861">
    <property type="entry name" value="ANTAR"/>
    <property type="match status" value="1"/>
</dbReference>
<dbReference type="PIRSF" id="PIRSF036625">
    <property type="entry name" value="GAF_ANTAR"/>
    <property type="match status" value="1"/>
</dbReference>
<evidence type="ECO:0000256" key="1">
    <source>
        <dbReference type="ARBA" id="ARBA00022679"/>
    </source>
</evidence>
<keyword evidence="3" id="KW-0805">Transcription regulation</keyword>
<evidence type="ECO:0000313" key="7">
    <source>
        <dbReference type="Proteomes" id="UP001216579"/>
    </source>
</evidence>
<reference evidence="6 7" key="1">
    <citation type="submission" date="2023-03" db="EMBL/GenBank/DDBJ databases">
        <title>Draft genome sequence of Streptomyces sp. RB6PN23 isolated from peat swamp forest in Thailand.</title>
        <authorList>
            <person name="Klaysubun C."/>
            <person name="Duangmal K."/>
        </authorList>
    </citation>
    <scope>NUCLEOTIDE SEQUENCE [LARGE SCALE GENOMIC DNA]</scope>
    <source>
        <strain evidence="6 7">RB6PN23</strain>
    </source>
</reference>
<evidence type="ECO:0000256" key="2">
    <source>
        <dbReference type="ARBA" id="ARBA00022777"/>
    </source>
</evidence>
<dbReference type="EMBL" id="JARJBC010000021">
    <property type="protein sequence ID" value="MDF3292882.1"/>
    <property type="molecule type" value="Genomic_DNA"/>
</dbReference>
<evidence type="ECO:0000256" key="4">
    <source>
        <dbReference type="ARBA" id="ARBA00023163"/>
    </source>
</evidence>
<dbReference type="Gene3D" id="1.10.10.10">
    <property type="entry name" value="Winged helix-like DNA-binding domain superfamily/Winged helix DNA-binding domain"/>
    <property type="match status" value="1"/>
</dbReference>
<keyword evidence="1" id="KW-0808">Transferase</keyword>
<dbReference type="SUPFAM" id="SSF55781">
    <property type="entry name" value="GAF domain-like"/>
    <property type="match status" value="1"/>
</dbReference>
<dbReference type="PROSITE" id="PS50921">
    <property type="entry name" value="ANTAR"/>
    <property type="match status" value="1"/>
</dbReference>
<evidence type="ECO:0000256" key="3">
    <source>
        <dbReference type="ARBA" id="ARBA00023015"/>
    </source>
</evidence>
<proteinExistence type="predicted"/>
<dbReference type="InterPro" id="IPR036388">
    <property type="entry name" value="WH-like_DNA-bd_sf"/>
</dbReference>
<sequence length="245" mass="26641">MSTIPRDPAERPREQRLAETFVELADTLVDGFEETALLRLLASRCLEFLDASGAGLLLADGYGKLRTVAVREAAGLLDLQRDGGPALDCFRTAALVGPVDLATDGARWPRFAERAVGRGVFGTYAVPLRLRETVIGALQLFRTEPGVPHGDVALAQALADAATIGMLRQRALTRSELLASQLQSALDSRVAVEQAKGMLAERWGVDMDAAFGAMRRHARTHRLRLSELARRIVDKSLDSEALRDN</sequence>
<dbReference type="InterPro" id="IPR012074">
    <property type="entry name" value="GAF_ANTAR"/>
</dbReference>
<dbReference type="Pfam" id="PF13185">
    <property type="entry name" value="GAF_2"/>
    <property type="match status" value="1"/>
</dbReference>
<name>A0ABT5ZST0_9ACTN</name>
<dbReference type="InterPro" id="IPR005561">
    <property type="entry name" value="ANTAR"/>
</dbReference>
<dbReference type="Proteomes" id="UP001216579">
    <property type="component" value="Unassembled WGS sequence"/>
</dbReference>
<dbReference type="InterPro" id="IPR011006">
    <property type="entry name" value="CheY-like_superfamily"/>
</dbReference>
<dbReference type="RefSeq" id="WP_276095889.1">
    <property type="nucleotide sequence ID" value="NZ_JARJBC010000021.1"/>
</dbReference>
<evidence type="ECO:0000313" key="6">
    <source>
        <dbReference type="EMBL" id="MDF3292882.1"/>
    </source>
</evidence>
<gene>
    <name evidence="6" type="ORF">P3G67_27405</name>
</gene>
<keyword evidence="4" id="KW-0804">Transcription</keyword>
<dbReference type="SMART" id="SM01012">
    <property type="entry name" value="ANTAR"/>
    <property type="match status" value="1"/>
</dbReference>
<protein>
    <submittedName>
        <fullName evidence="6">ANTAR domain-containing protein</fullName>
    </submittedName>
</protein>
<dbReference type="InterPro" id="IPR029016">
    <property type="entry name" value="GAF-like_dom_sf"/>
</dbReference>
<keyword evidence="2" id="KW-0418">Kinase</keyword>
<accession>A0ABT5ZST0</accession>
<dbReference type="Gene3D" id="3.30.450.40">
    <property type="match status" value="1"/>
</dbReference>
<dbReference type="InterPro" id="IPR003018">
    <property type="entry name" value="GAF"/>
</dbReference>
<dbReference type="SUPFAM" id="SSF52172">
    <property type="entry name" value="CheY-like"/>
    <property type="match status" value="1"/>
</dbReference>